<evidence type="ECO:0000313" key="5">
    <source>
        <dbReference type="EnsemblPlants" id="OPUNC04G23410.1"/>
    </source>
</evidence>
<dbReference type="PANTHER" id="PTHR36608">
    <property type="entry name" value="POLYPHENOL OXIDASE C, CHLOROPLASTIC-LIKE"/>
    <property type="match status" value="1"/>
</dbReference>
<feature type="domain" description="Polyphenol oxidase central" evidence="3">
    <location>
        <begin position="50"/>
        <end position="100"/>
    </location>
</feature>
<sequence>MDRRSEAAERRGHGHLLLGRARPGVLRAPHGNIDRLWYIRRGLLFPGNADFTDPDWLDASFLFYDEDARLVRVRVRDSLDAATLRFTYQDVGLPWLNAKPSGGAAGTLDKIVRVAVTRPKMSRSRKEKDAEEEVLVIEGIEVPDHSTYVKFDVFVNAPESGDIAAATSAGSVALTPHGVLHEERMRSSRKTVARFGIGDLLDDIGADGDKTIVVSIVPRSGCDSVTVAAGVSIGYAK</sequence>
<dbReference type="Proteomes" id="UP000026962">
    <property type="component" value="Chromosome 4"/>
</dbReference>
<dbReference type="eggNOG" id="ENOG502QVBP">
    <property type="taxonomic scope" value="Eukaryota"/>
</dbReference>
<evidence type="ECO:0000256" key="2">
    <source>
        <dbReference type="ARBA" id="ARBA00023157"/>
    </source>
</evidence>
<evidence type="ECO:0000259" key="3">
    <source>
        <dbReference type="Pfam" id="PF12142"/>
    </source>
</evidence>
<evidence type="ECO:0000259" key="4">
    <source>
        <dbReference type="Pfam" id="PF12143"/>
    </source>
</evidence>
<dbReference type="OMA" id="ICIVPIP"/>
<organism evidence="5">
    <name type="scientific">Oryza punctata</name>
    <name type="common">Red rice</name>
    <dbReference type="NCBI Taxonomy" id="4537"/>
    <lineage>
        <taxon>Eukaryota</taxon>
        <taxon>Viridiplantae</taxon>
        <taxon>Streptophyta</taxon>
        <taxon>Embryophyta</taxon>
        <taxon>Tracheophyta</taxon>
        <taxon>Spermatophyta</taxon>
        <taxon>Magnoliopsida</taxon>
        <taxon>Liliopsida</taxon>
        <taxon>Poales</taxon>
        <taxon>Poaceae</taxon>
        <taxon>BOP clade</taxon>
        <taxon>Oryzoideae</taxon>
        <taxon>Oryzeae</taxon>
        <taxon>Oryzinae</taxon>
        <taxon>Oryza</taxon>
    </lineage>
</organism>
<evidence type="ECO:0008006" key="7">
    <source>
        <dbReference type="Google" id="ProtNLM"/>
    </source>
</evidence>
<dbReference type="STRING" id="4537.A0A0E0KVG8"/>
<keyword evidence="2" id="KW-1015">Disulfide bond</keyword>
<dbReference type="EnsemblPlants" id="OPUNC04G23410.1">
    <property type="protein sequence ID" value="OPUNC04G23410.1"/>
    <property type="gene ID" value="OPUNC04G23410"/>
</dbReference>
<comment type="similarity">
    <text evidence="1">Belongs to the tyrosinase family.</text>
</comment>
<reference evidence="5" key="1">
    <citation type="submission" date="2015-04" db="UniProtKB">
        <authorList>
            <consortium name="EnsemblPlants"/>
        </authorList>
    </citation>
    <scope>IDENTIFICATION</scope>
</reference>
<dbReference type="Pfam" id="PF12142">
    <property type="entry name" value="PPO1_DWL"/>
    <property type="match status" value="1"/>
</dbReference>
<dbReference type="Pfam" id="PF12143">
    <property type="entry name" value="PPO1_KFDV"/>
    <property type="match status" value="1"/>
</dbReference>
<dbReference type="SUPFAM" id="SSF48056">
    <property type="entry name" value="Di-copper centre-containing domain"/>
    <property type="match status" value="1"/>
</dbReference>
<keyword evidence="6" id="KW-1185">Reference proteome</keyword>
<protein>
    <recommendedName>
        <fullName evidence="7">Polyphenol oxidase C-terminal domain-containing protein</fullName>
    </recommendedName>
</protein>
<dbReference type="InterPro" id="IPR022739">
    <property type="entry name" value="Polyphenol_oxidase_cen"/>
</dbReference>
<dbReference type="Gene3D" id="1.10.1280.10">
    <property type="entry name" value="Di-copper center containing domain from catechol oxidase"/>
    <property type="match status" value="1"/>
</dbReference>
<dbReference type="GO" id="GO:0004097">
    <property type="term" value="F:catechol oxidase activity"/>
    <property type="evidence" value="ECO:0007669"/>
    <property type="project" value="InterPro"/>
</dbReference>
<evidence type="ECO:0000256" key="1">
    <source>
        <dbReference type="ARBA" id="ARBA00009928"/>
    </source>
</evidence>
<name>A0A0E0KVG8_ORYPU</name>
<evidence type="ECO:0000313" key="6">
    <source>
        <dbReference type="Proteomes" id="UP000026962"/>
    </source>
</evidence>
<dbReference type="InterPro" id="IPR022740">
    <property type="entry name" value="Polyphenol_oxidase_C"/>
</dbReference>
<dbReference type="AlphaFoldDB" id="A0A0E0KVG8"/>
<proteinExistence type="inferred from homology"/>
<dbReference type="InterPro" id="IPR008922">
    <property type="entry name" value="Di-copper_centre_dom_sf"/>
</dbReference>
<dbReference type="Gramene" id="OPUNC04G23410.1">
    <property type="protein sequence ID" value="OPUNC04G23410.1"/>
    <property type="gene ID" value="OPUNC04G23410"/>
</dbReference>
<dbReference type="HOGENOM" id="CLU_101187_0_0_1"/>
<reference evidence="5" key="2">
    <citation type="submission" date="2018-05" db="EMBL/GenBank/DDBJ databases">
        <title>OpunRS2 (Oryza punctata Reference Sequence Version 2).</title>
        <authorList>
            <person name="Zhang J."/>
            <person name="Kudrna D."/>
            <person name="Lee S."/>
            <person name="Talag J."/>
            <person name="Welchert J."/>
            <person name="Wing R.A."/>
        </authorList>
    </citation>
    <scope>NUCLEOTIDE SEQUENCE [LARGE SCALE GENOMIC DNA]</scope>
</reference>
<accession>A0A0E0KVG8</accession>
<dbReference type="PANTHER" id="PTHR36608:SF2">
    <property type="entry name" value="POLYPHENOL OXIDASE C-TERMINAL DOMAIN-CONTAINING PROTEIN"/>
    <property type="match status" value="1"/>
</dbReference>
<feature type="domain" description="Polyphenol oxidase C-terminal" evidence="4">
    <location>
        <begin position="107"/>
        <end position="233"/>
    </location>
</feature>